<dbReference type="Proteomes" id="UP001197093">
    <property type="component" value="Unassembled WGS sequence"/>
</dbReference>
<feature type="region of interest" description="Disordered" evidence="1">
    <location>
        <begin position="195"/>
        <end position="216"/>
    </location>
</feature>
<gene>
    <name evidence="3" type="ORF">NEMBOFW57_002917</name>
</gene>
<evidence type="ECO:0000256" key="2">
    <source>
        <dbReference type="SAM" id="Phobius"/>
    </source>
</evidence>
<keyword evidence="2" id="KW-0472">Membrane</keyword>
<evidence type="ECO:0000256" key="1">
    <source>
        <dbReference type="SAM" id="MobiDB-lite"/>
    </source>
</evidence>
<reference evidence="3" key="1">
    <citation type="submission" date="2023-02" db="EMBL/GenBank/DDBJ databases">
        <authorList>
            <person name="Palmer J.M."/>
        </authorList>
    </citation>
    <scope>NUCLEOTIDE SEQUENCE</scope>
    <source>
        <strain evidence="3">FW57</strain>
    </source>
</reference>
<accession>A0AAD4F482</accession>
<feature type="transmembrane region" description="Helical" evidence="2">
    <location>
        <begin position="248"/>
        <end position="268"/>
    </location>
</feature>
<evidence type="ECO:0000313" key="4">
    <source>
        <dbReference type="Proteomes" id="UP001197093"/>
    </source>
</evidence>
<name>A0AAD4F482_9PEZI</name>
<proteinExistence type="predicted"/>
<feature type="transmembrane region" description="Helical" evidence="2">
    <location>
        <begin position="86"/>
        <end position="109"/>
    </location>
</feature>
<feature type="compositionally biased region" description="Basic residues" evidence="1">
    <location>
        <begin position="195"/>
        <end position="204"/>
    </location>
</feature>
<evidence type="ECO:0000313" key="3">
    <source>
        <dbReference type="EMBL" id="KAG7292872.1"/>
    </source>
</evidence>
<dbReference type="EMBL" id="JAHCVI010000001">
    <property type="protein sequence ID" value="KAG7292872.1"/>
    <property type="molecule type" value="Genomic_DNA"/>
</dbReference>
<comment type="caution">
    <text evidence="3">The sequence shown here is derived from an EMBL/GenBank/DDBJ whole genome shotgun (WGS) entry which is preliminary data.</text>
</comment>
<sequence length="350" mass="39358">MMLDPRRIIIVWESSSPRVDAFAVTPKAPAGQVSNKPEFTLYLGVNTGPYQTTDNGTVILPPVPIEWIIAPLNVTSGQCPSRGANLGLFVATNAIVLGLILIVGCRPLVRFLTGGLLGQPSRRSVYWTWIFSFALQAASNAVVSHLVVSTPGYQHLSMLNIFALYSSRPRINWIWTGLLRIFIGPVRVPRRMGITKKEKKKKKTKNESEALPAHHQSQLLRDLHRYRDDDNTPSHEWIYTDSYVATSIAEFVLQLMSAVFVGVTWQRFPNEPIREHMKNWVNLVIAAPALALVGWALVPVWVRRDEDVWEDRNACAKIILAVICLGLPGFFTYGVAWKYWDEFLLLPGSL</sequence>
<feature type="transmembrane region" description="Helical" evidence="2">
    <location>
        <begin position="129"/>
        <end position="148"/>
    </location>
</feature>
<feature type="transmembrane region" description="Helical" evidence="2">
    <location>
        <begin position="280"/>
        <end position="302"/>
    </location>
</feature>
<feature type="transmembrane region" description="Helical" evidence="2">
    <location>
        <begin position="314"/>
        <end position="340"/>
    </location>
</feature>
<dbReference type="AlphaFoldDB" id="A0AAD4F482"/>
<keyword evidence="2" id="KW-1133">Transmembrane helix</keyword>
<protein>
    <submittedName>
        <fullName evidence="3">Uncharacterized protein</fullName>
    </submittedName>
</protein>
<keyword evidence="2" id="KW-0812">Transmembrane</keyword>
<keyword evidence="4" id="KW-1185">Reference proteome</keyword>
<organism evidence="3 4">
    <name type="scientific">Staphylotrichum longicolle</name>
    <dbReference type="NCBI Taxonomy" id="669026"/>
    <lineage>
        <taxon>Eukaryota</taxon>
        <taxon>Fungi</taxon>
        <taxon>Dikarya</taxon>
        <taxon>Ascomycota</taxon>
        <taxon>Pezizomycotina</taxon>
        <taxon>Sordariomycetes</taxon>
        <taxon>Sordariomycetidae</taxon>
        <taxon>Sordariales</taxon>
        <taxon>Chaetomiaceae</taxon>
        <taxon>Staphylotrichum</taxon>
    </lineage>
</organism>